<sequence>MWQGPSSTRGVSGSAWTPGIEVPVRLCLASLSAHLFLHPAWKKAKPWDKARSSSLIAKFTLDLDRFLYEIPNKIRGATIMAEDLKH</sequence>
<evidence type="ECO:0000313" key="1">
    <source>
        <dbReference type="EMBL" id="GAB0196857.1"/>
    </source>
</evidence>
<organism evidence="1 2">
    <name type="scientific">Grus japonensis</name>
    <name type="common">Japanese crane</name>
    <name type="synonym">Red-crowned crane</name>
    <dbReference type="NCBI Taxonomy" id="30415"/>
    <lineage>
        <taxon>Eukaryota</taxon>
        <taxon>Metazoa</taxon>
        <taxon>Chordata</taxon>
        <taxon>Craniata</taxon>
        <taxon>Vertebrata</taxon>
        <taxon>Euteleostomi</taxon>
        <taxon>Archelosauria</taxon>
        <taxon>Archosauria</taxon>
        <taxon>Dinosauria</taxon>
        <taxon>Saurischia</taxon>
        <taxon>Theropoda</taxon>
        <taxon>Coelurosauria</taxon>
        <taxon>Aves</taxon>
        <taxon>Neognathae</taxon>
        <taxon>Neoaves</taxon>
        <taxon>Gruiformes</taxon>
        <taxon>Gruidae</taxon>
        <taxon>Grus</taxon>
    </lineage>
</organism>
<accession>A0ABC9XJT8</accession>
<gene>
    <name evidence="1" type="ORF">GRJ2_002151000</name>
</gene>
<reference evidence="1 2" key="1">
    <citation type="submission" date="2024-06" db="EMBL/GenBank/DDBJ databases">
        <title>The draft genome of Grus japonensis, version 3.</title>
        <authorList>
            <person name="Nabeshima K."/>
            <person name="Suzuki S."/>
            <person name="Onuma M."/>
        </authorList>
    </citation>
    <scope>NUCLEOTIDE SEQUENCE [LARGE SCALE GENOMIC DNA]</scope>
    <source>
        <strain evidence="1 2">451A</strain>
    </source>
</reference>
<protein>
    <submittedName>
        <fullName evidence="1">Anomalous homeobox protein</fullName>
    </submittedName>
</protein>
<dbReference type="EMBL" id="BAAFJT010000016">
    <property type="protein sequence ID" value="GAB0196857.1"/>
    <property type="molecule type" value="Genomic_DNA"/>
</dbReference>
<dbReference type="Proteomes" id="UP001623348">
    <property type="component" value="Unassembled WGS sequence"/>
</dbReference>
<comment type="caution">
    <text evidence="1">The sequence shown here is derived from an EMBL/GenBank/DDBJ whole genome shotgun (WGS) entry which is preliminary data.</text>
</comment>
<keyword evidence="1" id="KW-0371">Homeobox</keyword>
<name>A0ABC9XJT8_GRUJA</name>
<keyword evidence="1" id="KW-0238">DNA-binding</keyword>
<evidence type="ECO:0000313" key="2">
    <source>
        <dbReference type="Proteomes" id="UP001623348"/>
    </source>
</evidence>
<dbReference type="GO" id="GO:0003677">
    <property type="term" value="F:DNA binding"/>
    <property type="evidence" value="ECO:0007669"/>
    <property type="project" value="UniProtKB-KW"/>
</dbReference>
<proteinExistence type="predicted"/>
<keyword evidence="2" id="KW-1185">Reference proteome</keyword>
<dbReference type="AlphaFoldDB" id="A0ABC9XJT8"/>